<feature type="transmembrane region" description="Helical" evidence="12">
    <location>
        <begin position="60"/>
        <end position="78"/>
    </location>
</feature>
<keyword evidence="7 12" id="KW-1133">Transmembrane helix</keyword>
<evidence type="ECO:0000256" key="9">
    <source>
        <dbReference type="ARBA" id="ARBA00035611"/>
    </source>
</evidence>
<evidence type="ECO:0000256" key="4">
    <source>
        <dbReference type="ARBA" id="ARBA00022519"/>
    </source>
</evidence>
<evidence type="ECO:0000256" key="7">
    <source>
        <dbReference type="ARBA" id="ARBA00022989"/>
    </source>
</evidence>
<feature type="region of interest" description="Disordered" evidence="11">
    <location>
        <begin position="1"/>
        <end position="45"/>
    </location>
</feature>
<evidence type="ECO:0000256" key="11">
    <source>
        <dbReference type="SAM" id="MobiDB-lite"/>
    </source>
</evidence>
<feature type="compositionally biased region" description="Low complexity" evidence="11">
    <location>
        <begin position="1"/>
        <end position="24"/>
    </location>
</feature>
<proteinExistence type="predicted"/>
<feature type="transmembrane region" description="Helical" evidence="12">
    <location>
        <begin position="144"/>
        <end position="165"/>
    </location>
</feature>
<reference evidence="13 14" key="1">
    <citation type="submission" date="2021-08" db="EMBL/GenBank/DDBJ databases">
        <title>WGS of actinomycetes from Thailand.</title>
        <authorList>
            <person name="Thawai C."/>
        </authorList>
    </citation>
    <scope>NUCLEOTIDE SEQUENCE [LARGE SCALE GENOMIC DNA]</scope>
    <source>
        <strain evidence="13 14">PLK6-54</strain>
    </source>
</reference>
<evidence type="ECO:0000256" key="12">
    <source>
        <dbReference type="SAM" id="Phobius"/>
    </source>
</evidence>
<keyword evidence="3" id="KW-1003">Cell membrane</keyword>
<evidence type="ECO:0000256" key="3">
    <source>
        <dbReference type="ARBA" id="ARBA00022475"/>
    </source>
</evidence>
<organism evidence="13 14">
    <name type="scientific">Actinacidiphila acidipaludis</name>
    <dbReference type="NCBI Taxonomy" id="2873382"/>
    <lineage>
        <taxon>Bacteria</taxon>
        <taxon>Bacillati</taxon>
        <taxon>Actinomycetota</taxon>
        <taxon>Actinomycetes</taxon>
        <taxon>Kitasatosporales</taxon>
        <taxon>Streptomycetaceae</taxon>
        <taxon>Actinacidiphila</taxon>
    </lineage>
</organism>
<feature type="transmembrane region" description="Helical" evidence="12">
    <location>
        <begin position="212"/>
        <end position="233"/>
    </location>
</feature>
<name>A0ABS7QAW0_9ACTN</name>
<protein>
    <recommendedName>
        <fullName evidence="10">Xylose transport system permease protein XylH</fullName>
    </recommendedName>
</protein>
<keyword evidence="5" id="KW-0762">Sugar transport</keyword>
<evidence type="ECO:0000256" key="10">
    <source>
        <dbReference type="ARBA" id="ARBA00035686"/>
    </source>
</evidence>
<dbReference type="InterPro" id="IPR001851">
    <property type="entry name" value="ABC_transp_permease"/>
</dbReference>
<keyword evidence="14" id="KW-1185">Reference proteome</keyword>
<sequence length="437" mass="45108">MGGHAVNGADAPGDAGGAKAAGRTAGERRATVRPGGGPGEPGRQGLKGYLRSLGDRLRSGRLGAFPVVVSLLVTWIVFQSLNHNFLSPRNLSDICVDIVGPGLVAVGIVFVLLLGEVDLSVGSVSGLTASIFAVMYVNSGEPEWLAIVSALLSGAAIGTIQGFFFARVGVPAFVVTLAGLLVWNGLMLYVLGASGTIDLGDRGLVAELSTRYFHSAALAYGLAALGTGAFFVMTYRDNRARSRAGMSALPVWEIAERTLGVAAPSFAAAWVLEDFRGVPLALLVFLVFVVGLDFVLRRTTYGRRIFAIGGEAEAARRSGINVVWTRVSAFAMSGTLAAVGGLFLTSRVASVGQTSGSTTLLINAIAAAVIGGVSLFGGRGTTWSALLGILVIQSIASGMVLIGLETAVQYMVTGGVLLGAVILDSLSRRSQKLHGRA</sequence>
<keyword evidence="6 12" id="KW-0812">Transmembrane</keyword>
<dbReference type="PANTHER" id="PTHR32196">
    <property type="entry name" value="ABC TRANSPORTER PERMEASE PROTEIN YPHD-RELATED-RELATED"/>
    <property type="match status" value="1"/>
</dbReference>
<evidence type="ECO:0000256" key="5">
    <source>
        <dbReference type="ARBA" id="ARBA00022597"/>
    </source>
</evidence>
<dbReference type="Pfam" id="PF02653">
    <property type="entry name" value="BPD_transp_2"/>
    <property type="match status" value="1"/>
</dbReference>
<feature type="transmembrane region" description="Helical" evidence="12">
    <location>
        <begin position="356"/>
        <end position="376"/>
    </location>
</feature>
<evidence type="ECO:0000313" key="13">
    <source>
        <dbReference type="EMBL" id="MBY8880257.1"/>
    </source>
</evidence>
<keyword evidence="8 12" id="KW-0472">Membrane</keyword>
<dbReference type="EMBL" id="JAINZZ010000029">
    <property type="protein sequence ID" value="MBY8880257.1"/>
    <property type="molecule type" value="Genomic_DNA"/>
</dbReference>
<dbReference type="PANTHER" id="PTHR32196:SF32">
    <property type="entry name" value="XYLOSE TRANSPORT SYSTEM PERMEASE PROTEIN XYLH"/>
    <property type="match status" value="1"/>
</dbReference>
<comment type="function">
    <text evidence="9">Part of the binding-protein-dependent transport system for D-xylose. Probably responsible for the translocation of the substrate across the membrane.</text>
</comment>
<accession>A0ABS7QAW0</accession>
<evidence type="ECO:0000256" key="6">
    <source>
        <dbReference type="ARBA" id="ARBA00022692"/>
    </source>
</evidence>
<evidence type="ECO:0000313" key="14">
    <source>
        <dbReference type="Proteomes" id="UP000778578"/>
    </source>
</evidence>
<dbReference type="Proteomes" id="UP000778578">
    <property type="component" value="Unassembled WGS sequence"/>
</dbReference>
<keyword evidence="2" id="KW-0813">Transport</keyword>
<evidence type="ECO:0000256" key="1">
    <source>
        <dbReference type="ARBA" id="ARBA00004651"/>
    </source>
</evidence>
<keyword evidence="4" id="KW-0997">Cell inner membrane</keyword>
<comment type="caution">
    <text evidence="13">The sequence shown here is derived from an EMBL/GenBank/DDBJ whole genome shotgun (WGS) entry which is preliminary data.</text>
</comment>
<feature type="transmembrane region" description="Helical" evidence="12">
    <location>
        <begin position="383"/>
        <end position="402"/>
    </location>
</feature>
<feature type="transmembrane region" description="Helical" evidence="12">
    <location>
        <begin position="254"/>
        <end position="272"/>
    </location>
</feature>
<gene>
    <name evidence="13" type="ORF">K7862_21845</name>
</gene>
<comment type="subcellular location">
    <subcellularLocation>
        <location evidence="1">Cell membrane</location>
        <topology evidence="1">Multi-pass membrane protein</topology>
    </subcellularLocation>
</comment>
<dbReference type="CDD" id="cd06579">
    <property type="entry name" value="TM_PBP1_transp_AraH_like"/>
    <property type="match status" value="1"/>
</dbReference>
<feature type="transmembrane region" description="Helical" evidence="12">
    <location>
        <begin position="121"/>
        <end position="138"/>
    </location>
</feature>
<evidence type="ECO:0000256" key="2">
    <source>
        <dbReference type="ARBA" id="ARBA00022448"/>
    </source>
</evidence>
<feature type="transmembrane region" description="Helical" evidence="12">
    <location>
        <begin position="323"/>
        <end position="344"/>
    </location>
</feature>
<feature type="transmembrane region" description="Helical" evidence="12">
    <location>
        <begin position="172"/>
        <end position="192"/>
    </location>
</feature>
<feature type="transmembrane region" description="Helical" evidence="12">
    <location>
        <begin position="98"/>
        <end position="114"/>
    </location>
</feature>
<evidence type="ECO:0000256" key="8">
    <source>
        <dbReference type="ARBA" id="ARBA00023136"/>
    </source>
</evidence>
<feature type="transmembrane region" description="Helical" evidence="12">
    <location>
        <begin position="278"/>
        <end position="296"/>
    </location>
</feature>
<feature type="transmembrane region" description="Helical" evidence="12">
    <location>
        <begin position="408"/>
        <end position="426"/>
    </location>
</feature>